<dbReference type="SUPFAM" id="SSF46689">
    <property type="entry name" value="Homeodomain-like"/>
    <property type="match status" value="1"/>
</dbReference>
<gene>
    <name evidence="1" type="ORF">PHMEG_00025133</name>
</gene>
<dbReference type="Proteomes" id="UP000198211">
    <property type="component" value="Unassembled WGS sequence"/>
</dbReference>
<evidence type="ECO:0000313" key="1">
    <source>
        <dbReference type="EMBL" id="OWZ03180.1"/>
    </source>
</evidence>
<protein>
    <submittedName>
        <fullName evidence="1">Transposase</fullName>
    </submittedName>
</protein>
<dbReference type="InterPro" id="IPR009057">
    <property type="entry name" value="Homeodomain-like_sf"/>
</dbReference>
<keyword evidence="2" id="KW-1185">Reference proteome</keyword>
<dbReference type="EMBL" id="NBNE01005680">
    <property type="protein sequence ID" value="OWZ03180.1"/>
    <property type="molecule type" value="Genomic_DNA"/>
</dbReference>
<name>A0A225VFA7_9STRA</name>
<proteinExistence type="predicted"/>
<comment type="caution">
    <text evidence="1">The sequence shown here is derived from an EMBL/GenBank/DDBJ whole genome shotgun (WGS) entry which is preliminary data.</text>
</comment>
<dbReference type="AlphaFoldDB" id="A0A225VFA7"/>
<evidence type="ECO:0000313" key="2">
    <source>
        <dbReference type="Proteomes" id="UP000198211"/>
    </source>
</evidence>
<sequence length="88" mass="10411">MHVYGRDVEFISDIFGPKPWTIFRWYSLFLDKGVVEEAKPPIKTARWPAEVLQGVDRYVKQHPTFYLEELQDYIRESHLVVPTAVNVF</sequence>
<reference evidence="2" key="1">
    <citation type="submission" date="2017-03" db="EMBL/GenBank/DDBJ databases">
        <title>Phytopthora megakarya and P. palmivora, two closely related causual agents of cacao black pod achieved similar genome size and gene model numbers by different mechanisms.</title>
        <authorList>
            <person name="Ali S."/>
            <person name="Shao J."/>
            <person name="Larry D.J."/>
            <person name="Kronmiller B."/>
            <person name="Shen D."/>
            <person name="Strem M.D."/>
            <person name="Melnick R.L."/>
            <person name="Guiltinan M.J."/>
            <person name="Tyler B.M."/>
            <person name="Meinhardt L.W."/>
            <person name="Bailey B.A."/>
        </authorList>
    </citation>
    <scope>NUCLEOTIDE SEQUENCE [LARGE SCALE GENOMIC DNA]</scope>
    <source>
        <strain evidence="2">zdho120</strain>
    </source>
</reference>
<organism evidence="1 2">
    <name type="scientific">Phytophthora megakarya</name>
    <dbReference type="NCBI Taxonomy" id="4795"/>
    <lineage>
        <taxon>Eukaryota</taxon>
        <taxon>Sar</taxon>
        <taxon>Stramenopiles</taxon>
        <taxon>Oomycota</taxon>
        <taxon>Peronosporomycetes</taxon>
        <taxon>Peronosporales</taxon>
        <taxon>Peronosporaceae</taxon>
        <taxon>Phytophthora</taxon>
    </lineage>
</organism>
<accession>A0A225VFA7</accession>